<dbReference type="PANTHER" id="PTHR11802:SF113">
    <property type="entry name" value="SERINE CARBOXYPEPTIDASE CTSA-4.1"/>
    <property type="match status" value="1"/>
</dbReference>
<dbReference type="AlphaFoldDB" id="A0A7J6KSQ6"/>
<dbReference type="GO" id="GO:0006508">
    <property type="term" value="P:proteolysis"/>
    <property type="evidence" value="ECO:0007669"/>
    <property type="project" value="UniProtKB-KW"/>
</dbReference>
<sequence length="185" mass="20846">TRSLIEDKVVLCDSKAHQESGYFRTHHKLFFWYFVARSFLKKAPTLIHIQGDPGASTMYSVVSGNGGPCLLGEDGMSTTLNMYSYNSFANVLYIDAPGTVGYTQIDHKYAVTVPFMLLHALQEFFKTYRYNDTDAFLVGQSYAGEIGSFSKLLSLRVFNAGYYVAEDVPEAALQMMRDFVKNELH</sequence>
<dbReference type="PANTHER" id="PTHR11802">
    <property type="entry name" value="SERINE PROTEASE FAMILY S10 SERINE CARBOXYPEPTIDASE"/>
    <property type="match status" value="1"/>
</dbReference>
<keyword evidence="2" id="KW-0121">Carboxypeptidase</keyword>
<evidence type="ECO:0000256" key="3">
    <source>
        <dbReference type="ARBA" id="ARBA00022670"/>
    </source>
</evidence>
<comment type="similarity">
    <text evidence="1">Belongs to the peptidase S10 family.</text>
</comment>
<reference evidence="6 7" key="1">
    <citation type="submission" date="2020-04" db="EMBL/GenBank/DDBJ databases">
        <title>Perkinsus chesapeaki whole genome sequence.</title>
        <authorList>
            <person name="Bogema D.R."/>
        </authorList>
    </citation>
    <scope>NUCLEOTIDE SEQUENCE [LARGE SCALE GENOMIC DNA]</scope>
    <source>
        <strain evidence="6">ATCC PRA-425</strain>
    </source>
</reference>
<keyword evidence="5" id="KW-0325">Glycoprotein</keyword>
<dbReference type="OrthoDB" id="443318at2759"/>
<accession>A0A7J6KSQ6</accession>
<gene>
    <name evidence="6" type="ORF">FOL47_001608</name>
</gene>
<keyword evidence="4" id="KW-0378">Hydrolase</keyword>
<dbReference type="GO" id="GO:0004185">
    <property type="term" value="F:serine-type carboxypeptidase activity"/>
    <property type="evidence" value="ECO:0007669"/>
    <property type="project" value="InterPro"/>
</dbReference>
<evidence type="ECO:0000256" key="5">
    <source>
        <dbReference type="ARBA" id="ARBA00023180"/>
    </source>
</evidence>
<evidence type="ECO:0008006" key="8">
    <source>
        <dbReference type="Google" id="ProtNLM"/>
    </source>
</evidence>
<evidence type="ECO:0000313" key="6">
    <source>
        <dbReference type="EMBL" id="KAF4649894.1"/>
    </source>
</evidence>
<name>A0A7J6KSQ6_PERCH</name>
<dbReference type="InterPro" id="IPR029058">
    <property type="entry name" value="AB_hydrolase_fold"/>
</dbReference>
<comment type="caution">
    <text evidence="6">The sequence shown here is derived from an EMBL/GenBank/DDBJ whole genome shotgun (WGS) entry which is preliminary data.</text>
</comment>
<evidence type="ECO:0000256" key="2">
    <source>
        <dbReference type="ARBA" id="ARBA00022645"/>
    </source>
</evidence>
<dbReference type="Gene3D" id="3.40.50.1820">
    <property type="entry name" value="alpha/beta hydrolase"/>
    <property type="match status" value="1"/>
</dbReference>
<dbReference type="SUPFAM" id="SSF53474">
    <property type="entry name" value="alpha/beta-Hydrolases"/>
    <property type="match status" value="1"/>
</dbReference>
<organism evidence="6 7">
    <name type="scientific">Perkinsus chesapeaki</name>
    <name type="common">Clam parasite</name>
    <name type="synonym">Perkinsus andrewsi</name>
    <dbReference type="NCBI Taxonomy" id="330153"/>
    <lineage>
        <taxon>Eukaryota</taxon>
        <taxon>Sar</taxon>
        <taxon>Alveolata</taxon>
        <taxon>Perkinsozoa</taxon>
        <taxon>Perkinsea</taxon>
        <taxon>Perkinsida</taxon>
        <taxon>Perkinsidae</taxon>
        <taxon>Perkinsus</taxon>
    </lineage>
</organism>
<dbReference type="InterPro" id="IPR001563">
    <property type="entry name" value="Peptidase_S10"/>
</dbReference>
<dbReference type="EMBL" id="JAAPAO010001395">
    <property type="protein sequence ID" value="KAF4649894.1"/>
    <property type="molecule type" value="Genomic_DNA"/>
</dbReference>
<proteinExistence type="inferred from homology"/>
<protein>
    <recommendedName>
        <fullName evidence="8">Carboxypeptidase</fullName>
    </recommendedName>
</protein>
<dbReference type="Pfam" id="PF00450">
    <property type="entry name" value="Peptidase_S10"/>
    <property type="match status" value="1"/>
</dbReference>
<keyword evidence="7" id="KW-1185">Reference proteome</keyword>
<evidence type="ECO:0000256" key="1">
    <source>
        <dbReference type="ARBA" id="ARBA00009431"/>
    </source>
</evidence>
<evidence type="ECO:0000313" key="7">
    <source>
        <dbReference type="Proteomes" id="UP000591131"/>
    </source>
</evidence>
<evidence type="ECO:0000256" key="4">
    <source>
        <dbReference type="ARBA" id="ARBA00022801"/>
    </source>
</evidence>
<feature type="non-terminal residue" evidence="6">
    <location>
        <position position="185"/>
    </location>
</feature>
<dbReference type="Proteomes" id="UP000591131">
    <property type="component" value="Unassembled WGS sequence"/>
</dbReference>
<keyword evidence="3" id="KW-0645">Protease</keyword>